<evidence type="ECO:0000313" key="2">
    <source>
        <dbReference type="Proteomes" id="UP000278162"/>
    </source>
</evidence>
<dbReference type="KEGG" id="ppud:DW66_2180"/>
<accession>A0A059UVT9</accession>
<dbReference type="Proteomes" id="UP000278162">
    <property type="component" value="Unassembled WGS sequence"/>
</dbReference>
<reference evidence="1 2" key="1">
    <citation type="submission" date="2018-10" db="EMBL/GenBank/DDBJ databases">
        <title>An outbreak of IMP-63 producing strain in France.</title>
        <authorList>
            <person name="Bour M."/>
            <person name="Liapis E."/>
            <person name="Plesiat P."/>
        </authorList>
    </citation>
    <scope>NUCLEOTIDE SEQUENCE [LARGE SCALE GENOMIC DNA]</scope>
    <source>
        <strain evidence="1 2">12917</strain>
    </source>
</reference>
<protein>
    <submittedName>
        <fullName evidence="1">Peptidase</fullName>
    </submittedName>
</protein>
<dbReference type="RefSeq" id="WP_003256549.1">
    <property type="nucleotide sequence ID" value="NZ_CP007620.1"/>
</dbReference>
<dbReference type="InterPro" id="IPR025711">
    <property type="entry name" value="PepSY"/>
</dbReference>
<dbReference type="Gene3D" id="3.10.450.40">
    <property type="match status" value="1"/>
</dbReference>
<dbReference type="EMBL" id="RJAI01000001">
    <property type="protein sequence ID" value="RNF94215.1"/>
    <property type="molecule type" value="Genomic_DNA"/>
</dbReference>
<evidence type="ECO:0000313" key="1">
    <source>
        <dbReference type="EMBL" id="RNF94215.1"/>
    </source>
</evidence>
<comment type="caution">
    <text evidence="1">The sequence shown here is derived from an EMBL/GenBank/DDBJ whole genome shotgun (WGS) entry which is preliminary data.</text>
</comment>
<gene>
    <name evidence="1" type="ORF">EFK07_00635</name>
</gene>
<name>A0A059UVT9_PSEPU</name>
<dbReference type="OrthoDB" id="5772663at2"/>
<dbReference type="AlphaFoldDB" id="A0A059UVT9"/>
<dbReference type="Pfam" id="PF03413">
    <property type="entry name" value="PepSY"/>
    <property type="match status" value="1"/>
</dbReference>
<organism evidence="1 2">
    <name type="scientific">Pseudomonas putida</name>
    <name type="common">Arthrobacter siderocapsulatus</name>
    <dbReference type="NCBI Taxonomy" id="303"/>
    <lineage>
        <taxon>Bacteria</taxon>
        <taxon>Pseudomonadati</taxon>
        <taxon>Pseudomonadota</taxon>
        <taxon>Gammaproteobacteria</taxon>
        <taxon>Pseudomonadales</taxon>
        <taxon>Pseudomonadaceae</taxon>
        <taxon>Pseudomonas</taxon>
    </lineage>
</organism>
<sequence>MKRMTALFTVAAALALGAHSAIAKDVQPDEVVKLVNAKTVKSLDELKAAAVAKHPGATVTDSELEDEYGRYVYKVELRDTQNVEWDVALDAKTGEVLKDERDN</sequence>
<proteinExistence type="predicted"/>